<feature type="compositionally biased region" description="Polar residues" evidence="5">
    <location>
        <begin position="278"/>
        <end position="289"/>
    </location>
</feature>
<dbReference type="InterPro" id="IPR032466">
    <property type="entry name" value="Metal_Hydrolase"/>
</dbReference>
<keyword evidence="4" id="KW-0862">Zinc</keyword>
<dbReference type="GO" id="GO:0006147">
    <property type="term" value="P:guanine catabolic process"/>
    <property type="evidence" value="ECO:0007669"/>
    <property type="project" value="UniProtKB-UniPathway"/>
</dbReference>
<dbReference type="STRING" id="62062.ENSHHUP00000010228"/>
<reference evidence="7" key="2">
    <citation type="submission" date="2025-08" db="UniProtKB">
        <authorList>
            <consortium name="Ensembl"/>
        </authorList>
    </citation>
    <scope>IDENTIFICATION</scope>
</reference>
<dbReference type="GO" id="GO:0008270">
    <property type="term" value="F:zinc ion binding"/>
    <property type="evidence" value="ECO:0007669"/>
    <property type="project" value="TreeGrafter"/>
</dbReference>
<reference evidence="7" key="3">
    <citation type="submission" date="2025-09" db="UniProtKB">
        <authorList>
            <consortium name="Ensembl"/>
        </authorList>
    </citation>
    <scope>IDENTIFICATION</scope>
</reference>
<dbReference type="InterPro" id="IPR011059">
    <property type="entry name" value="Metal-dep_hydrolase_composite"/>
</dbReference>
<evidence type="ECO:0000256" key="5">
    <source>
        <dbReference type="SAM" id="MobiDB-lite"/>
    </source>
</evidence>
<dbReference type="Ensembl" id="ENSHHUT00000010548.1">
    <property type="protein sequence ID" value="ENSHHUP00000010228.1"/>
    <property type="gene ID" value="ENSHHUG00000006234.1"/>
</dbReference>
<feature type="domain" description="Amidohydrolase-related" evidence="6">
    <location>
        <begin position="478"/>
        <end position="609"/>
    </location>
</feature>
<dbReference type="PANTHER" id="PTHR11271">
    <property type="entry name" value="GUANINE DEAMINASE"/>
    <property type="match status" value="1"/>
</dbReference>
<evidence type="ECO:0000256" key="2">
    <source>
        <dbReference type="ARBA" id="ARBA00022723"/>
    </source>
</evidence>
<accession>A0A4W5JYW3</accession>
<keyword evidence="2" id="KW-0479">Metal-binding</keyword>
<protein>
    <submittedName>
        <fullName evidence="7">Guanine deaminase</fullName>
    </submittedName>
</protein>
<dbReference type="InterPro" id="IPR051607">
    <property type="entry name" value="Metallo-dep_hydrolases"/>
</dbReference>
<evidence type="ECO:0000256" key="3">
    <source>
        <dbReference type="ARBA" id="ARBA00022801"/>
    </source>
</evidence>
<keyword evidence="3" id="KW-0378">Hydrolase</keyword>
<proteinExistence type="predicted"/>
<feature type="region of interest" description="Disordered" evidence="5">
    <location>
        <begin position="278"/>
        <end position="413"/>
    </location>
</feature>
<comment type="cofactor">
    <cofactor evidence="1">
        <name>Zn(2+)</name>
        <dbReference type="ChEBI" id="CHEBI:29105"/>
    </cofactor>
</comment>
<feature type="domain" description="Amidohydrolase-related" evidence="6">
    <location>
        <begin position="76"/>
        <end position="277"/>
    </location>
</feature>
<evidence type="ECO:0000259" key="6">
    <source>
        <dbReference type="Pfam" id="PF01979"/>
    </source>
</evidence>
<sequence length="663" mass="72299">MTSSNESTVDIAHVYRGTFVHSTDHTAVEILEDRLLGVDTEGKIAFIGSGQEVYSLSQKWRFEALAVTQLGQYEFFMPGMVDTHIHASQYSYAGTALDLPLLQWLNTYTFPVEACYKDLGFARNVYTHVVKRTLRNGTTTACYFATIHTDASLLLGQIANDFGQRALVGKVCMDTNNFVPHYRETPEESHDETNRFISELLEKKYPLVRPVVTPRFAPSCSAALLGHLGEIAQNNHLHIQSHISETKEEVKLVKELFPDYDSYTDVYHKHNLLTDKVSPTHTHTVQGHSVDNEDHNIAAYNDSGGNGSKYADVDDDYNDSGGNGSKYADVDDDYNDSGGNGSKYADVDYNDSGGQGSKYADDDYNDSGGQGSKYADVDDDYNDSGGQGSKYADVDDDYNDSGGNGSKYADVDDDYNDSGGNGCKYADVDYNDSGGNGCKYADVDYNDSGGNGSKYADVDYNDSGGNGCKYADVDDKGDGSQTVMAHGCHLTDEELKLFREKGASIAHCPNSNISLCSGMLDARRVLNHKVKLGLGTDVAGGYSPSMLDAVRRTLDTSKVLTIQDPQYQTLTFEEVFRLATLGGSQALSLDEHTGNFKVGKDFDALRVNTAIEGGPIDLINHGEGPKVLLEKFLNLGKSLVSVSVSHTIGYMFSDFGGWALYVS</sequence>
<reference evidence="8" key="1">
    <citation type="submission" date="2018-06" db="EMBL/GenBank/DDBJ databases">
        <title>Genome assembly of Danube salmon.</title>
        <authorList>
            <person name="Macqueen D.J."/>
            <person name="Gundappa M.K."/>
        </authorList>
    </citation>
    <scope>NUCLEOTIDE SEQUENCE [LARGE SCALE GENOMIC DNA]</scope>
</reference>
<organism evidence="7 8">
    <name type="scientific">Hucho hucho</name>
    <name type="common">huchen</name>
    <dbReference type="NCBI Taxonomy" id="62062"/>
    <lineage>
        <taxon>Eukaryota</taxon>
        <taxon>Metazoa</taxon>
        <taxon>Chordata</taxon>
        <taxon>Craniata</taxon>
        <taxon>Vertebrata</taxon>
        <taxon>Euteleostomi</taxon>
        <taxon>Actinopterygii</taxon>
        <taxon>Neopterygii</taxon>
        <taxon>Teleostei</taxon>
        <taxon>Protacanthopterygii</taxon>
        <taxon>Salmoniformes</taxon>
        <taxon>Salmonidae</taxon>
        <taxon>Salmoninae</taxon>
        <taxon>Hucho</taxon>
    </lineage>
</organism>
<dbReference type="Proteomes" id="UP000314982">
    <property type="component" value="Unassembled WGS sequence"/>
</dbReference>
<evidence type="ECO:0000313" key="7">
    <source>
        <dbReference type="Ensembl" id="ENSHHUP00000010228.1"/>
    </source>
</evidence>
<dbReference type="InterPro" id="IPR006680">
    <property type="entry name" value="Amidohydro-rel"/>
</dbReference>
<dbReference type="GeneTree" id="ENSGT00390000017130"/>
<evidence type="ECO:0000256" key="4">
    <source>
        <dbReference type="ARBA" id="ARBA00022833"/>
    </source>
</evidence>
<dbReference type="PANTHER" id="PTHR11271:SF6">
    <property type="entry name" value="GUANINE DEAMINASE"/>
    <property type="match status" value="1"/>
</dbReference>
<dbReference type="SUPFAM" id="SSF51556">
    <property type="entry name" value="Metallo-dependent hydrolases"/>
    <property type="match status" value="2"/>
</dbReference>
<dbReference type="Pfam" id="PF01979">
    <property type="entry name" value="Amidohydro_1"/>
    <property type="match status" value="2"/>
</dbReference>
<evidence type="ECO:0000313" key="8">
    <source>
        <dbReference type="Proteomes" id="UP000314982"/>
    </source>
</evidence>
<name>A0A4W5JYW3_9TELE</name>
<dbReference type="GO" id="GO:0008892">
    <property type="term" value="F:guanine deaminase activity"/>
    <property type="evidence" value="ECO:0007669"/>
    <property type="project" value="TreeGrafter"/>
</dbReference>
<dbReference type="Gene3D" id="3.20.20.140">
    <property type="entry name" value="Metal-dependent hydrolases"/>
    <property type="match status" value="2"/>
</dbReference>
<keyword evidence="8" id="KW-1185">Reference proteome</keyword>
<dbReference type="SUPFAM" id="SSF51338">
    <property type="entry name" value="Composite domain of metallo-dependent hydrolases"/>
    <property type="match status" value="1"/>
</dbReference>
<dbReference type="AlphaFoldDB" id="A0A4W5JYW3"/>
<dbReference type="GO" id="GO:0005829">
    <property type="term" value="C:cytosol"/>
    <property type="evidence" value="ECO:0007669"/>
    <property type="project" value="TreeGrafter"/>
</dbReference>
<evidence type="ECO:0000256" key="1">
    <source>
        <dbReference type="ARBA" id="ARBA00001947"/>
    </source>
</evidence>
<dbReference type="UniPathway" id="UPA00603">
    <property type="reaction ID" value="UER00660"/>
</dbReference>